<dbReference type="OrthoDB" id="4436136at2759"/>
<gene>
    <name evidence="1" type="ORF">G7Y89_g2982</name>
</gene>
<evidence type="ECO:0000313" key="1">
    <source>
        <dbReference type="EMBL" id="KAF4635115.1"/>
    </source>
</evidence>
<dbReference type="AlphaFoldDB" id="A0A8H4W841"/>
<name>A0A8H4W841_9HELO</name>
<evidence type="ECO:0000313" key="2">
    <source>
        <dbReference type="Proteomes" id="UP000566819"/>
    </source>
</evidence>
<protein>
    <submittedName>
        <fullName evidence="1">Uncharacterized protein</fullName>
    </submittedName>
</protein>
<proteinExistence type="predicted"/>
<reference evidence="1 2" key="1">
    <citation type="submission" date="2020-03" db="EMBL/GenBank/DDBJ databases">
        <title>Draft Genome Sequence of Cudoniella acicularis.</title>
        <authorList>
            <person name="Buettner E."/>
            <person name="Kellner H."/>
        </authorList>
    </citation>
    <scope>NUCLEOTIDE SEQUENCE [LARGE SCALE GENOMIC DNA]</scope>
    <source>
        <strain evidence="1 2">DSM 108380</strain>
    </source>
</reference>
<dbReference type="Proteomes" id="UP000566819">
    <property type="component" value="Unassembled WGS sequence"/>
</dbReference>
<keyword evidence="2" id="KW-1185">Reference proteome</keyword>
<organism evidence="1 2">
    <name type="scientific">Cudoniella acicularis</name>
    <dbReference type="NCBI Taxonomy" id="354080"/>
    <lineage>
        <taxon>Eukaryota</taxon>
        <taxon>Fungi</taxon>
        <taxon>Dikarya</taxon>
        <taxon>Ascomycota</taxon>
        <taxon>Pezizomycotina</taxon>
        <taxon>Leotiomycetes</taxon>
        <taxon>Helotiales</taxon>
        <taxon>Tricladiaceae</taxon>
        <taxon>Cudoniella</taxon>
    </lineage>
</organism>
<accession>A0A8H4W841</accession>
<sequence>MGSIVSKESRTRFMTPVETKEQLQAKFAHLLVREYRDWSEKQRIITVGFDELFATFAENREPTNGWSLSSFEAFFAHLLPADKRYIIKDASPILYRMVHRLGSYPYQLFPTGPLPAAFTTTAKSSEKSGQALSPAVVTKIILRNAVLIIMLPLFSKDSALKRQRVLFQSMAWRDSSLPSVSSRNDDEDEDLIHTLFMLSNDNFRRYHWNEAFVTSGPPLPPASTFPSSFSTDTRGVIPRGELGPLLRLLLIYQQTFIDIEEVLGEHEAGFDLITGCVLNSFFDYECSQQQSTDVSWGLFYSTLIVHLPNLFDSLEHLFEIFLRDHSLPQPAPKTNVFRQFLARTSEMIQPQDVPFFPKPASFELSEDSVSSMVEKKPVPPVFLTYSIICQLSSFFPQYLKIRLCNATPLGPSIFKECVINRSYAGILLIHGSLIRNLPLGSTARVTFGILFTASDTKIYAPNIYQYNRTYIFQLEPVHRIHFDTPLAPESEPIDTNFYCQNGKIAIKACLTTEKSESVTLEVNGTTQIGTFTRTNLVQVGDTINPGTQFLKSAEVYEKFRVESFKLLGLDR</sequence>
<dbReference type="EMBL" id="JAAMPI010000140">
    <property type="protein sequence ID" value="KAF4635115.1"/>
    <property type="molecule type" value="Genomic_DNA"/>
</dbReference>
<comment type="caution">
    <text evidence="1">The sequence shown here is derived from an EMBL/GenBank/DDBJ whole genome shotgun (WGS) entry which is preliminary data.</text>
</comment>